<accession>A0A919ENR2</accession>
<dbReference type="SUPFAM" id="SSF53850">
    <property type="entry name" value="Periplasmic binding protein-like II"/>
    <property type="match status" value="1"/>
</dbReference>
<dbReference type="PANTHER" id="PTHR35936:SF17">
    <property type="entry name" value="ARGININE-BINDING EXTRACELLULAR PROTEIN ARTP"/>
    <property type="match status" value="1"/>
</dbReference>
<reference evidence="2" key="2">
    <citation type="submission" date="2020-09" db="EMBL/GenBank/DDBJ databases">
        <authorList>
            <person name="Sun Q."/>
            <person name="Kim S."/>
        </authorList>
    </citation>
    <scope>NUCLEOTIDE SEQUENCE</scope>
    <source>
        <strain evidence="2">KCTC 42731</strain>
    </source>
</reference>
<proteinExistence type="inferred from homology"/>
<protein>
    <submittedName>
        <fullName evidence="2">ABC transporter substrate-binding protein</fullName>
    </submittedName>
</protein>
<evidence type="ECO:0000313" key="2">
    <source>
        <dbReference type="EMBL" id="GHG03338.1"/>
    </source>
</evidence>
<dbReference type="EMBL" id="BNCK01000009">
    <property type="protein sequence ID" value="GHG03338.1"/>
    <property type="molecule type" value="Genomic_DNA"/>
</dbReference>
<dbReference type="PANTHER" id="PTHR35936">
    <property type="entry name" value="MEMBRANE-BOUND LYTIC MUREIN TRANSGLYCOSYLASE F"/>
    <property type="match status" value="1"/>
</dbReference>
<comment type="caution">
    <text evidence="2">The sequence shown here is derived from an EMBL/GenBank/DDBJ whole genome shotgun (WGS) entry which is preliminary data.</text>
</comment>
<dbReference type="RefSeq" id="WP_189773512.1">
    <property type="nucleotide sequence ID" value="NZ_BNCK01000009.1"/>
</dbReference>
<dbReference type="AlphaFoldDB" id="A0A919ENR2"/>
<comment type="similarity">
    <text evidence="1">Belongs to the bacterial solute-binding protein 3 family.</text>
</comment>
<reference evidence="2" key="1">
    <citation type="journal article" date="2014" name="Int. J. Syst. Evol. Microbiol.">
        <title>Complete genome sequence of Corynebacterium casei LMG S-19264T (=DSM 44701T), isolated from a smear-ripened cheese.</title>
        <authorList>
            <consortium name="US DOE Joint Genome Institute (JGI-PGF)"/>
            <person name="Walter F."/>
            <person name="Albersmeier A."/>
            <person name="Kalinowski J."/>
            <person name="Ruckert C."/>
        </authorList>
    </citation>
    <scope>NUCLEOTIDE SEQUENCE</scope>
    <source>
        <strain evidence="2">KCTC 42731</strain>
    </source>
</reference>
<evidence type="ECO:0000313" key="3">
    <source>
        <dbReference type="Proteomes" id="UP000623842"/>
    </source>
</evidence>
<keyword evidence="3" id="KW-1185">Reference proteome</keyword>
<dbReference type="Proteomes" id="UP000623842">
    <property type="component" value="Unassembled WGS sequence"/>
</dbReference>
<gene>
    <name evidence="2" type="ORF">GCM10017161_35730</name>
</gene>
<dbReference type="Gene3D" id="3.40.190.10">
    <property type="entry name" value="Periplasmic binding protein-like II"/>
    <property type="match status" value="2"/>
</dbReference>
<organism evidence="2 3">
    <name type="scientific">Thalassotalea marina</name>
    <dbReference type="NCBI Taxonomy" id="1673741"/>
    <lineage>
        <taxon>Bacteria</taxon>
        <taxon>Pseudomonadati</taxon>
        <taxon>Pseudomonadota</taxon>
        <taxon>Gammaproteobacteria</taxon>
        <taxon>Alteromonadales</taxon>
        <taxon>Colwelliaceae</taxon>
        <taxon>Thalassotalea</taxon>
    </lineage>
</organism>
<name>A0A919ENR2_9GAMM</name>
<sequence length="244" mass="27521">MQLTDLRQKSRVKHLLCVLITCCATFKLFANEYYFASIDHLGEQQVAQRVLPQIYAQLGHNIHITPLAANRAQYEANSGLKDGEILRIFSYGKENPNVIRVPTPYYSLSTAVFVLAGADIKINSVADLKGYRIGRVRGVKHTLNATKNIEKVYDSNNTKQLFLQLIVGNIDIALTNHQDGLMTLKELNVDSIQLINKSIADEPLYHYLHRKNIDLVTPVDNQIKAMKQSGELQQLIDEAELAVY</sequence>
<evidence type="ECO:0000256" key="1">
    <source>
        <dbReference type="ARBA" id="ARBA00010333"/>
    </source>
</evidence>